<evidence type="ECO:0000256" key="3">
    <source>
        <dbReference type="ARBA" id="ARBA00023002"/>
    </source>
</evidence>
<keyword evidence="5" id="KW-0411">Iron-sulfur</keyword>
<evidence type="ECO:0000256" key="4">
    <source>
        <dbReference type="ARBA" id="ARBA00023004"/>
    </source>
</evidence>
<dbReference type="InterPro" id="IPR051460">
    <property type="entry name" value="HdrC_iron-sulfur_subunit"/>
</dbReference>
<evidence type="ECO:0000256" key="2">
    <source>
        <dbReference type="ARBA" id="ARBA00022723"/>
    </source>
</evidence>
<dbReference type="PANTHER" id="PTHR43255">
    <property type="entry name" value="IRON-SULFUR-BINDING OXIDOREDUCTASE FADF-RELATED-RELATED"/>
    <property type="match status" value="1"/>
</dbReference>
<dbReference type="GO" id="GO:0046872">
    <property type="term" value="F:metal ion binding"/>
    <property type="evidence" value="ECO:0007669"/>
    <property type="project" value="UniProtKB-KW"/>
</dbReference>
<dbReference type="EMBL" id="LAZR01031736">
    <property type="protein sequence ID" value="KKL52880.1"/>
    <property type="molecule type" value="Genomic_DNA"/>
</dbReference>
<sequence>MSEILKKYKWMGPIIGKMDRDVKRIFMKNFRMRDKNFFPEGDYKADIKNLVNCMLCPNMCRFDCGTLQASQKETMSPAYKSRIGYYLTTGLIDPSDSENKDFIDLMYKCSNEGTCKVWCPFNFSVVELLETVREDLNAKGLMPEYVKPVLNNLHKTNTVEDHDIFKTYEEIGIDNIETSGNDDVFFHIGCISMKFPLMIQSYIEILKKAGIKFSTNLKQKACCGAPAFTIRDLETAKLLAEKNKTMIEESGANLVVADCPGCASTLIDKYEDVGVKIKPKVIHIVNYIAQLIDEGKLKLEKQIPEEFSKVTVHDPCHLSRNLGDTTSLRKIFKAIRGLTLIEPMHNNENTHCCGWSGALHWADKDIALKEASNRVNELKGTGANVFVSACPLCEVGLDYGLEKDEKTKIKIVDISELLLKVL</sequence>
<accession>A0A0F9F6M2</accession>
<dbReference type="GO" id="GO:0051539">
    <property type="term" value="F:4 iron, 4 sulfur cluster binding"/>
    <property type="evidence" value="ECO:0007669"/>
    <property type="project" value="UniProtKB-KW"/>
</dbReference>
<comment type="caution">
    <text evidence="7">The sequence shown here is derived from an EMBL/GenBank/DDBJ whole genome shotgun (WGS) entry which is preliminary data.</text>
</comment>
<evidence type="ECO:0000256" key="1">
    <source>
        <dbReference type="ARBA" id="ARBA00022485"/>
    </source>
</evidence>
<keyword evidence="1" id="KW-0004">4Fe-4S</keyword>
<evidence type="ECO:0000259" key="6">
    <source>
        <dbReference type="Pfam" id="PF02754"/>
    </source>
</evidence>
<dbReference type="GO" id="GO:0016491">
    <property type="term" value="F:oxidoreductase activity"/>
    <property type="evidence" value="ECO:0007669"/>
    <property type="project" value="UniProtKB-KW"/>
</dbReference>
<dbReference type="PANTHER" id="PTHR43255:SF1">
    <property type="entry name" value="IRON-SULFUR-BINDING OXIDOREDUCTASE FADF-RELATED"/>
    <property type="match status" value="1"/>
</dbReference>
<keyword evidence="2" id="KW-0479">Metal-binding</keyword>
<proteinExistence type="predicted"/>
<feature type="domain" description="Cysteine-rich" evidence="6">
    <location>
        <begin position="310"/>
        <end position="397"/>
    </location>
</feature>
<dbReference type="GO" id="GO:0005886">
    <property type="term" value="C:plasma membrane"/>
    <property type="evidence" value="ECO:0007669"/>
    <property type="project" value="TreeGrafter"/>
</dbReference>
<keyword evidence="3" id="KW-0560">Oxidoreductase</keyword>
<gene>
    <name evidence="7" type="ORF">LCGC14_2281040</name>
</gene>
<feature type="domain" description="Cysteine-rich" evidence="6">
    <location>
        <begin position="184"/>
        <end position="266"/>
    </location>
</feature>
<reference evidence="7" key="1">
    <citation type="journal article" date="2015" name="Nature">
        <title>Complex archaea that bridge the gap between prokaryotes and eukaryotes.</title>
        <authorList>
            <person name="Spang A."/>
            <person name="Saw J.H."/>
            <person name="Jorgensen S.L."/>
            <person name="Zaremba-Niedzwiedzka K."/>
            <person name="Martijn J."/>
            <person name="Lind A.E."/>
            <person name="van Eijk R."/>
            <person name="Schleper C."/>
            <person name="Guy L."/>
            <person name="Ettema T.J."/>
        </authorList>
    </citation>
    <scope>NUCLEOTIDE SEQUENCE</scope>
</reference>
<dbReference type="AlphaFoldDB" id="A0A0F9F6M2"/>
<evidence type="ECO:0000256" key="5">
    <source>
        <dbReference type="ARBA" id="ARBA00023014"/>
    </source>
</evidence>
<name>A0A0F9F6M2_9ZZZZ</name>
<keyword evidence="4" id="KW-0408">Iron</keyword>
<organism evidence="7">
    <name type="scientific">marine sediment metagenome</name>
    <dbReference type="NCBI Taxonomy" id="412755"/>
    <lineage>
        <taxon>unclassified sequences</taxon>
        <taxon>metagenomes</taxon>
        <taxon>ecological metagenomes</taxon>
    </lineage>
</organism>
<dbReference type="Gene3D" id="1.10.1060.10">
    <property type="entry name" value="Alpha-helical ferredoxin"/>
    <property type="match status" value="1"/>
</dbReference>
<dbReference type="Pfam" id="PF02754">
    <property type="entry name" value="CCG"/>
    <property type="match status" value="2"/>
</dbReference>
<dbReference type="InterPro" id="IPR004017">
    <property type="entry name" value="Cys_rich_dom"/>
</dbReference>
<dbReference type="SUPFAM" id="SSF46548">
    <property type="entry name" value="alpha-helical ferredoxin"/>
    <property type="match status" value="1"/>
</dbReference>
<dbReference type="InterPro" id="IPR009051">
    <property type="entry name" value="Helical_ferredxn"/>
</dbReference>
<evidence type="ECO:0000313" key="7">
    <source>
        <dbReference type="EMBL" id="KKL52880.1"/>
    </source>
</evidence>
<protein>
    <recommendedName>
        <fullName evidence="6">Cysteine-rich domain-containing protein</fullName>
    </recommendedName>
</protein>